<feature type="repeat" description="ANK" evidence="1">
    <location>
        <begin position="219"/>
        <end position="251"/>
    </location>
</feature>
<keyword evidence="1" id="KW-0040">ANK repeat</keyword>
<dbReference type="Proteomes" id="UP000694844">
    <property type="component" value="Chromosome 2"/>
</dbReference>
<dbReference type="Gene3D" id="1.25.40.20">
    <property type="entry name" value="Ankyrin repeat-containing domain"/>
    <property type="match status" value="3"/>
</dbReference>
<dbReference type="KEGG" id="cvn:111118825"/>
<accession>A0A8B8CG75</accession>
<dbReference type="Pfam" id="PF07525">
    <property type="entry name" value="SOCS_box"/>
    <property type="match status" value="1"/>
</dbReference>
<dbReference type="Pfam" id="PF00023">
    <property type="entry name" value="Ank"/>
    <property type="match status" value="1"/>
</dbReference>
<dbReference type="Pfam" id="PF12796">
    <property type="entry name" value="Ank_2"/>
    <property type="match status" value="2"/>
</dbReference>
<dbReference type="SMART" id="SM00248">
    <property type="entry name" value="ANK"/>
    <property type="match status" value="7"/>
</dbReference>
<dbReference type="InterPro" id="IPR002110">
    <property type="entry name" value="Ankyrin_rpt"/>
</dbReference>
<dbReference type="PRINTS" id="PR01415">
    <property type="entry name" value="ANKYRIN"/>
</dbReference>
<dbReference type="SUPFAM" id="SSF48403">
    <property type="entry name" value="Ankyrin repeat"/>
    <property type="match status" value="1"/>
</dbReference>
<organism evidence="3 4">
    <name type="scientific">Crassostrea virginica</name>
    <name type="common">Eastern oyster</name>
    <dbReference type="NCBI Taxonomy" id="6565"/>
    <lineage>
        <taxon>Eukaryota</taxon>
        <taxon>Metazoa</taxon>
        <taxon>Spiralia</taxon>
        <taxon>Lophotrochozoa</taxon>
        <taxon>Mollusca</taxon>
        <taxon>Bivalvia</taxon>
        <taxon>Autobranchia</taxon>
        <taxon>Pteriomorphia</taxon>
        <taxon>Ostreida</taxon>
        <taxon>Ostreoidea</taxon>
        <taxon>Ostreidae</taxon>
        <taxon>Crassostrea</taxon>
    </lineage>
</organism>
<feature type="domain" description="SOCS box" evidence="2">
    <location>
        <begin position="343"/>
        <end position="385"/>
    </location>
</feature>
<feature type="repeat" description="ANK" evidence="1">
    <location>
        <begin position="89"/>
        <end position="121"/>
    </location>
</feature>
<keyword evidence="3" id="KW-1185">Reference proteome</keyword>
<dbReference type="PROSITE" id="PS50088">
    <property type="entry name" value="ANK_REPEAT"/>
    <property type="match status" value="5"/>
</dbReference>
<evidence type="ECO:0000259" key="2">
    <source>
        <dbReference type="PROSITE" id="PS50225"/>
    </source>
</evidence>
<dbReference type="RefSeq" id="XP_022314179.1">
    <property type="nucleotide sequence ID" value="XM_022458471.1"/>
</dbReference>
<evidence type="ECO:0000256" key="1">
    <source>
        <dbReference type="PROSITE-ProRule" id="PRU00023"/>
    </source>
</evidence>
<dbReference type="InterPro" id="IPR052391">
    <property type="entry name" value="E3_Ligase-Neurotoxin"/>
</dbReference>
<feature type="repeat" description="ANK" evidence="1">
    <location>
        <begin position="122"/>
        <end position="154"/>
    </location>
</feature>
<dbReference type="OrthoDB" id="20872at2759"/>
<protein>
    <submittedName>
        <fullName evidence="4">Uncharacterized protein LOC111118825</fullName>
    </submittedName>
</protein>
<sequence length="385" mass="42920">MSVIRCIYNDYFFGKHESNEQERIIRATEENDLCTLENLICNAKVSPNFYVNGTTPICTAAAEGNVAVLEILLRGHCILNTPQVNDHIWQRQPIHIAASKGHLAFLKLLLENVGDVNVEDNNGRTALHWAAIFGNSDVAELLLENGANVNGAQRGGFTPLYAATCFGDVDVCCTLLKHGADAMRSNEKGWNILHTAANYGHLAILKQFNGPFLSCKTLAGENVLHIAAGNGHLNIVRHLVENGIELNAQTNRGLTALHISVNFNKPTVFKFLIQSGANMYILNDQNLSICYFIAKKLDSMFIIHLVNAGYNFGAEKWILSNEFPSTENVNEEIENSMRSLAQRPYSLLHLCRYRTARLLGWNYETLVERLPLPKYLKNLVKETGP</sequence>
<proteinExistence type="predicted"/>
<dbReference type="PROSITE" id="PS50297">
    <property type="entry name" value="ANK_REP_REGION"/>
    <property type="match status" value="5"/>
</dbReference>
<dbReference type="AlphaFoldDB" id="A0A8B8CG75"/>
<feature type="repeat" description="ANK" evidence="1">
    <location>
        <begin position="155"/>
        <end position="187"/>
    </location>
</feature>
<name>A0A8B8CG75_CRAVI</name>
<feature type="repeat" description="ANK" evidence="1">
    <location>
        <begin position="252"/>
        <end position="284"/>
    </location>
</feature>
<reference evidence="4" key="1">
    <citation type="submission" date="2025-08" db="UniProtKB">
        <authorList>
            <consortium name="RefSeq"/>
        </authorList>
    </citation>
    <scope>IDENTIFICATION</scope>
    <source>
        <tissue evidence="4">Whole sample</tissue>
    </source>
</reference>
<evidence type="ECO:0000313" key="3">
    <source>
        <dbReference type="Proteomes" id="UP000694844"/>
    </source>
</evidence>
<dbReference type="InterPro" id="IPR001496">
    <property type="entry name" value="SOCS_box"/>
</dbReference>
<dbReference type="GeneID" id="111118825"/>
<dbReference type="PROSITE" id="PS50225">
    <property type="entry name" value="SOCS"/>
    <property type="match status" value="1"/>
</dbReference>
<evidence type="ECO:0000313" key="4">
    <source>
        <dbReference type="RefSeq" id="XP_022314179.1"/>
    </source>
</evidence>
<dbReference type="PANTHER" id="PTHR24133">
    <property type="entry name" value="ANKYRIN DOMAIN-CONTAINING"/>
    <property type="match status" value="1"/>
</dbReference>
<dbReference type="InterPro" id="IPR036770">
    <property type="entry name" value="Ankyrin_rpt-contain_sf"/>
</dbReference>
<dbReference type="PANTHER" id="PTHR24133:SF40">
    <property type="entry name" value="ANKYRIN REPEAT DOMAIN 44"/>
    <property type="match status" value="1"/>
</dbReference>
<gene>
    <name evidence="4" type="primary">LOC111118825</name>
</gene>